<proteinExistence type="inferred from homology"/>
<dbReference type="GO" id="GO:0046872">
    <property type="term" value="F:metal ion binding"/>
    <property type="evidence" value="ECO:0007669"/>
    <property type="project" value="UniProtKB-KW"/>
</dbReference>
<dbReference type="KEGG" id="psel:GM415_02150"/>
<comment type="cofactor">
    <cofactor evidence="2">
        <name>Mg(2+)</name>
        <dbReference type="ChEBI" id="CHEBI:18420"/>
    </cofactor>
</comment>
<feature type="transmembrane region" description="Helical" evidence="14">
    <location>
        <begin position="464"/>
        <end position="482"/>
    </location>
</feature>
<keyword evidence="8 14" id="KW-0812">Transmembrane</keyword>
<dbReference type="InterPro" id="IPR003674">
    <property type="entry name" value="Oligo_trans_STT3"/>
</dbReference>
<dbReference type="PANTHER" id="PTHR13872">
    <property type="entry name" value="DOLICHYL-DIPHOSPHOOLIGOSACCHARIDE--PROTEIN GLYCOSYLTRANSFERASE SUBUNIT"/>
    <property type="match status" value="1"/>
</dbReference>
<evidence type="ECO:0000259" key="16">
    <source>
        <dbReference type="Pfam" id="PF21436"/>
    </source>
</evidence>
<dbReference type="PANTHER" id="PTHR13872:SF1">
    <property type="entry name" value="DOLICHYL-DIPHOSPHOOLIGOSACCHARIDE--PROTEIN GLYCOSYLTRANSFERASE SUBUNIT STT3B"/>
    <property type="match status" value="1"/>
</dbReference>
<keyword evidence="18" id="KW-1185">Reference proteome</keyword>
<feature type="domain" description="STT3/PglB/AglB core" evidence="16">
    <location>
        <begin position="514"/>
        <end position="638"/>
    </location>
</feature>
<evidence type="ECO:0000256" key="13">
    <source>
        <dbReference type="ARBA" id="ARBA00023211"/>
    </source>
</evidence>
<dbReference type="InterPro" id="IPR048307">
    <property type="entry name" value="STT3_N"/>
</dbReference>
<accession>A0A6I6J827</accession>
<comment type="cofactor">
    <cofactor evidence="1">
        <name>Mn(2+)</name>
        <dbReference type="ChEBI" id="CHEBI:29035"/>
    </cofactor>
</comment>
<keyword evidence="13" id="KW-0464">Manganese</keyword>
<evidence type="ECO:0000256" key="4">
    <source>
        <dbReference type="ARBA" id="ARBA00004922"/>
    </source>
</evidence>
<keyword evidence="7 17" id="KW-0808">Transferase</keyword>
<dbReference type="GO" id="GO:0004576">
    <property type="term" value="F:oligosaccharyl transferase activity"/>
    <property type="evidence" value="ECO:0007669"/>
    <property type="project" value="InterPro"/>
</dbReference>
<evidence type="ECO:0000256" key="14">
    <source>
        <dbReference type="SAM" id="Phobius"/>
    </source>
</evidence>
<evidence type="ECO:0000256" key="11">
    <source>
        <dbReference type="ARBA" id="ARBA00022989"/>
    </source>
</evidence>
<dbReference type="GO" id="GO:0012505">
    <property type="term" value="C:endomembrane system"/>
    <property type="evidence" value="ECO:0007669"/>
    <property type="project" value="UniProtKB-SubCell"/>
</dbReference>
<dbReference type="GO" id="GO:0016020">
    <property type="term" value="C:membrane"/>
    <property type="evidence" value="ECO:0007669"/>
    <property type="project" value="InterPro"/>
</dbReference>
<comment type="pathway">
    <text evidence="4">Protein modification; protein glycosylation.</text>
</comment>
<feature type="transmembrane region" description="Helical" evidence="14">
    <location>
        <begin position="247"/>
        <end position="267"/>
    </location>
</feature>
<organism evidence="17 18">
    <name type="scientific">Pseudodesulfovibrio cashew</name>
    <dbReference type="NCBI Taxonomy" id="2678688"/>
    <lineage>
        <taxon>Bacteria</taxon>
        <taxon>Pseudomonadati</taxon>
        <taxon>Thermodesulfobacteriota</taxon>
        <taxon>Desulfovibrionia</taxon>
        <taxon>Desulfovibrionales</taxon>
        <taxon>Desulfovibrionaceae</taxon>
    </lineage>
</organism>
<dbReference type="UniPathway" id="UPA00378"/>
<feature type="transmembrane region" description="Helical" evidence="14">
    <location>
        <begin position="287"/>
        <end position="303"/>
    </location>
</feature>
<dbReference type="Proteomes" id="UP000428328">
    <property type="component" value="Chromosome"/>
</dbReference>
<keyword evidence="9" id="KW-0479">Metal-binding</keyword>
<feature type="transmembrane region" description="Helical" evidence="14">
    <location>
        <begin position="224"/>
        <end position="240"/>
    </location>
</feature>
<evidence type="ECO:0000256" key="6">
    <source>
        <dbReference type="ARBA" id="ARBA00022676"/>
    </source>
</evidence>
<keyword evidence="12 14" id="KW-0472">Membrane</keyword>
<keyword evidence="11 14" id="KW-1133">Transmembrane helix</keyword>
<keyword evidence="6" id="KW-0328">Glycosyltransferase</keyword>
<dbReference type="RefSeq" id="WP_158946197.1">
    <property type="nucleotide sequence ID" value="NZ_CP046400.1"/>
</dbReference>
<evidence type="ECO:0000256" key="7">
    <source>
        <dbReference type="ARBA" id="ARBA00022679"/>
    </source>
</evidence>
<keyword evidence="10" id="KW-0460">Magnesium</keyword>
<evidence type="ECO:0000256" key="10">
    <source>
        <dbReference type="ARBA" id="ARBA00022842"/>
    </source>
</evidence>
<feature type="transmembrane region" description="Helical" evidence="14">
    <location>
        <begin position="393"/>
        <end position="420"/>
    </location>
</feature>
<feature type="transmembrane region" description="Helical" evidence="14">
    <location>
        <begin position="199"/>
        <end position="218"/>
    </location>
</feature>
<reference evidence="17 18" key="1">
    <citation type="submission" date="2019-11" db="EMBL/GenBank/DDBJ databases">
        <authorList>
            <person name="Zheng R.K."/>
            <person name="Sun C.M."/>
        </authorList>
    </citation>
    <scope>NUCLEOTIDE SEQUENCE [LARGE SCALE GENOMIC DNA]</scope>
    <source>
        <strain evidence="17 18">SRB007</strain>
    </source>
</reference>
<feature type="transmembrane region" description="Helical" evidence="14">
    <location>
        <begin position="106"/>
        <end position="125"/>
    </location>
</feature>
<feature type="transmembrane region" description="Helical" evidence="14">
    <location>
        <begin position="28"/>
        <end position="46"/>
    </location>
</feature>
<sequence length="760" mass="84185">MEALKNTYQRAVDAVGGMPSLKDDWRWVALYSLAIYAVVLAFRMSFASRWDHPELWVAGERILSTHDAYFWLAKAKGVGTVSGYPLAVLAKWLHEVFGVGLGAVGFWAPAVISSLVGVVACFWGWLLGGRSAGIFAGLVGALTPGFFYRSRLGYFDTDVFTLLAPMLVTWFLAYWASLNIRTGWFRQESDAEARIGFGTSLWFAFGIGLIIRFGGIWHIDVARMHIMVLALTAGLLLVLTPKERRACVGWGLVVMVLTALPGSLSNAIKVWPISLIPLWKSGVHPSYFYMVFALCLTLALQQAHKRIPQQVLRPWAAWLVVAAIALGILLGSNLSIFSSMLAKLGEYLYQSGVSGVAQKEATGPIYPSIVQSIIESRLMPISDILERGAYFAWMGWLALASFVAVLVFRPVALLLLPLIAIQLLAVKMGARFSMFGGAALMVCLSVVLSWLVSLATDRYGKGKLASAGLQVVLAGALLFYCYGKYSAIPITPVIAKAHAEALVELGETAPEDARVWSWWDWGYAIQYFSQRKTVADGGRHAGRNVYPVAYSLSVDSPAKASGMMRYCAHFPYNESKWFGLQPDMEWDRLPRNQVNKTIAAQLERKDLPSAPPQYVVVTWKDVDLIEWISFYGNWNLETGETDKADISFYQPGRLGFNLDKGAVMTRGGGGGLVKDITVLDTGSAEKRTYYINSLSPRLLPNRRHLVINRVSRQSALLDRTADRSMLVRLLTGDPEDPEIAQYFKLVVDKLPFARIYEVRQ</sequence>
<evidence type="ECO:0000256" key="12">
    <source>
        <dbReference type="ARBA" id="ARBA00023136"/>
    </source>
</evidence>
<dbReference type="Gene3D" id="3.40.1380.40">
    <property type="match status" value="1"/>
</dbReference>
<comment type="similarity">
    <text evidence="5">Belongs to the STT3 family.</text>
</comment>
<evidence type="ECO:0000256" key="2">
    <source>
        <dbReference type="ARBA" id="ARBA00001946"/>
    </source>
</evidence>
<protein>
    <submittedName>
        <fullName evidence="17">Oligosaccharyl transferase STT3 subunit</fullName>
    </submittedName>
</protein>
<feature type="transmembrane region" description="Helical" evidence="14">
    <location>
        <begin position="432"/>
        <end position="452"/>
    </location>
</feature>
<comment type="subcellular location">
    <subcellularLocation>
        <location evidence="3">Endomembrane system</location>
        <topology evidence="3">Multi-pass membrane protein</topology>
    </subcellularLocation>
</comment>
<evidence type="ECO:0000256" key="1">
    <source>
        <dbReference type="ARBA" id="ARBA00001936"/>
    </source>
</evidence>
<evidence type="ECO:0000256" key="9">
    <source>
        <dbReference type="ARBA" id="ARBA00022723"/>
    </source>
</evidence>
<feature type="transmembrane region" description="Helical" evidence="14">
    <location>
        <begin position="160"/>
        <end position="178"/>
    </location>
</feature>
<evidence type="ECO:0000313" key="18">
    <source>
        <dbReference type="Proteomes" id="UP000428328"/>
    </source>
</evidence>
<feature type="transmembrane region" description="Helical" evidence="14">
    <location>
        <begin position="132"/>
        <end position="148"/>
    </location>
</feature>
<evidence type="ECO:0000313" key="17">
    <source>
        <dbReference type="EMBL" id="QGY38986.1"/>
    </source>
</evidence>
<evidence type="ECO:0000259" key="15">
    <source>
        <dbReference type="Pfam" id="PF02516"/>
    </source>
</evidence>
<dbReference type="EMBL" id="CP046400">
    <property type="protein sequence ID" value="QGY38986.1"/>
    <property type="molecule type" value="Genomic_DNA"/>
</dbReference>
<evidence type="ECO:0000256" key="5">
    <source>
        <dbReference type="ARBA" id="ARBA00010810"/>
    </source>
</evidence>
<gene>
    <name evidence="17" type="ORF">GM415_02150</name>
</gene>
<dbReference type="Pfam" id="PF21436">
    <property type="entry name" value="STT3-PglB_core"/>
    <property type="match status" value="1"/>
</dbReference>
<evidence type="ECO:0000256" key="8">
    <source>
        <dbReference type="ARBA" id="ARBA00022692"/>
    </source>
</evidence>
<feature type="domain" description="Oligosaccharyl transferase STT3 N-terminal" evidence="15">
    <location>
        <begin position="88"/>
        <end position="332"/>
    </location>
</feature>
<feature type="transmembrane region" description="Helical" evidence="14">
    <location>
        <begin position="315"/>
        <end position="337"/>
    </location>
</feature>
<name>A0A6I6J827_9BACT</name>
<dbReference type="Pfam" id="PF02516">
    <property type="entry name" value="STT3"/>
    <property type="match status" value="1"/>
</dbReference>
<dbReference type="InterPro" id="IPR048999">
    <property type="entry name" value="STT3-PglB_core"/>
</dbReference>
<dbReference type="AlphaFoldDB" id="A0A6I6J827"/>
<evidence type="ECO:0000256" key="3">
    <source>
        <dbReference type="ARBA" id="ARBA00004127"/>
    </source>
</evidence>